<dbReference type="Gene3D" id="3.30.70.1060">
    <property type="entry name" value="Dimeric alpha+beta barrel"/>
    <property type="match status" value="1"/>
</dbReference>
<dbReference type="AlphaFoldDB" id="A0A4R1F785"/>
<dbReference type="OrthoDB" id="5117987at2"/>
<proteinExistence type="predicted"/>
<dbReference type="EMBL" id="SMFQ01000002">
    <property type="protein sequence ID" value="TCJ88502.1"/>
    <property type="molecule type" value="Genomic_DNA"/>
</dbReference>
<protein>
    <submittedName>
        <fullName evidence="1">YCII-related domain-containing protein</fullName>
    </submittedName>
</protein>
<accession>A0A4R1F785</accession>
<reference evidence="1 2" key="1">
    <citation type="submission" date="2019-03" db="EMBL/GenBank/DDBJ databases">
        <title>Genomic Encyclopedia of Type Strains, Phase IV (KMG-IV): sequencing the most valuable type-strain genomes for metagenomic binning, comparative biology and taxonomic classification.</title>
        <authorList>
            <person name="Goeker M."/>
        </authorList>
    </citation>
    <scope>NUCLEOTIDE SEQUENCE [LARGE SCALE GENOMIC DNA]</scope>
    <source>
        <strain evidence="1 2">DSM 24830</strain>
    </source>
</reference>
<organism evidence="1 2">
    <name type="scientific">Cocleimonas flava</name>
    <dbReference type="NCBI Taxonomy" id="634765"/>
    <lineage>
        <taxon>Bacteria</taxon>
        <taxon>Pseudomonadati</taxon>
        <taxon>Pseudomonadota</taxon>
        <taxon>Gammaproteobacteria</taxon>
        <taxon>Thiotrichales</taxon>
        <taxon>Thiotrichaceae</taxon>
        <taxon>Cocleimonas</taxon>
    </lineage>
</organism>
<sequence>MAKFMLVYLGGNQPSNPEEGKKHFEEYRNWLVGLGDAIVSAANPLKDTHVIHPDGQTEAGSTTAMSGFTVIEAESIEEAVKISQTCPFQKIGGTLEVSELVQMNG</sequence>
<dbReference type="Proteomes" id="UP000294887">
    <property type="component" value="Unassembled WGS sequence"/>
</dbReference>
<dbReference type="InterPro" id="IPR011008">
    <property type="entry name" value="Dimeric_a/b-barrel"/>
</dbReference>
<comment type="caution">
    <text evidence="1">The sequence shown here is derived from an EMBL/GenBank/DDBJ whole genome shotgun (WGS) entry which is preliminary data.</text>
</comment>
<name>A0A4R1F785_9GAMM</name>
<keyword evidence="2" id="KW-1185">Reference proteome</keyword>
<evidence type="ECO:0000313" key="2">
    <source>
        <dbReference type="Proteomes" id="UP000294887"/>
    </source>
</evidence>
<gene>
    <name evidence="1" type="ORF">EV695_0358</name>
</gene>
<dbReference type="RefSeq" id="WP_131904196.1">
    <property type="nucleotide sequence ID" value="NZ_BAAAFU010000008.1"/>
</dbReference>
<evidence type="ECO:0000313" key="1">
    <source>
        <dbReference type="EMBL" id="TCJ88502.1"/>
    </source>
</evidence>
<dbReference type="SUPFAM" id="SSF54909">
    <property type="entry name" value="Dimeric alpha+beta barrel"/>
    <property type="match status" value="1"/>
</dbReference>